<proteinExistence type="predicted"/>
<name>A0A1S3X9G3_TOBAC</name>
<sequence length="274" mass="29953">MFTFCICVGLGKVPLMRETLLSEADTSKPDEGKKRQRESSNEPLESKKTKVEEPTADPTALTPEVAGSPRAEGEGKNDSIASEGGENSINPYTAEMVAPKSELGAVVVQPWAEEATEEVLDNVLEPADGQNIPRDETHLVGGSEETSSEALQGQETTLIDPISITNVSDSPMGMTLPHKETQDAQNEELSNVGAPLGGRDAFQRPLAAPEKILELDASLIFSEINRHYEHVVFVNSAYRSDLCLSNLSLSWLQARALYNQTFAQFQVKMTRHKR</sequence>
<dbReference type="RefSeq" id="XP_016436444.1">
    <property type="nucleotide sequence ID" value="XM_016580958.1"/>
</dbReference>
<feature type="compositionally biased region" description="Basic and acidic residues" evidence="1">
    <location>
        <begin position="25"/>
        <end position="53"/>
    </location>
</feature>
<organism evidence="2">
    <name type="scientific">Nicotiana tabacum</name>
    <name type="common">Common tobacco</name>
    <dbReference type="NCBI Taxonomy" id="4097"/>
    <lineage>
        <taxon>Eukaryota</taxon>
        <taxon>Viridiplantae</taxon>
        <taxon>Streptophyta</taxon>
        <taxon>Embryophyta</taxon>
        <taxon>Tracheophyta</taxon>
        <taxon>Spermatophyta</taxon>
        <taxon>Magnoliopsida</taxon>
        <taxon>eudicotyledons</taxon>
        <taxon>Gunneridae</taxon>
        <taxon>Pentapetalae</taxon>
        <taxon>asterids</taxon>
        <taxon>lamiids</taxon>
        <taxon>Solanales</taxon>
        <taxon>Solanaceae</taxon>
        <taxon>Nicotianoideae</taxon>
        <taxon>Nicotianeae</taxon>
        <taxon>Nicotiana</taxon>
    </lineage>
</organism>
<gene>
    <name evidence="2" type="primary">LOC107762561</name>
</gene>
<dbReference type="PaxDb" id="4097-A0A1S3X9G3"/>
<evidence type="ECO:0000313" key="2">
    <source>
        <dbReference type="RefSeq" id="XP_016436444.1"/>
    </source>
</evidence>
<dbReference type="AlphaFoldDB" id="A0A1S3X9G3"/>
<feature type="region of interest" description="Disordered" evidence="1">
    <location>
        <begin position="22"/>
        <end position="90"/>
    </location>
</feature>
<accession>A0A1S3X9G3</accession>
<dbReference type="KEGG" id="nta:107762561"/>
<protein>
    <submittedName>
        <fullName evidence="2">Uncharacterized protein isoform X1</fullName>
    </submittedName>
</protein>
<evidence type="ECO:0000256" key="1">
    <source>
        <dbReference type="SAM" id="MobiDB-lite"/>
    </source>
</evidence>
<reference evidence="2" key="1">
    <citation type="submission" date="2025-08" db="UniProtKB">
        <authorList>
            <consortium name="RefSeq"/>
        </authorList>
    </citation>
    <scope>IDENTIFICATION</scope>
</reference>